<name>A0ABV3H0D7_9ACTN</name>
<dbReference type="Proteomes" id="UP001552427">
    <property type="component" value="Unassembled WGS sequence"/>
</dbReference>
<protein>
    <recommendedName>
        <fullName evidence="3">Integrase</fullName>
    </recommendedName>
</protein>
<comment type="caution">
    <text evidence="1">The sequence shown here is derived from an EMBL/GenBank/DDBJ whole genome shotgun (WGS) entry which is preliminary data.</text>
</comment>
<evidence type="ECO:0008006" key="3">
    <source>
        <dbReference type="Google" id="ProtNLM"/>
    </source>
</evidence>
<gene>
    <name evidence="1" type="ORF">AB0K40_10705</name>
</gene>
<dbReference type="EMBL" id="JBFARM010000003">
    <property type="protein sequence ID" value="MEV4285963.1"/>
    <property type="molecule type" value="Genomic_DNA"/>
</dbReference>
<evidence type="ECO:0000313" key="2">
    <source>
        <dbReference type="Proteomes" id="UP001552427"/>
    </source>
</evidence>
<evidence type="ECO:0000313" key="1">
    <source>
        <dbReference type="EMBL" id="MEV4285963.1"/>
    </source>
</evidence>
<sequence length="312" mass="35318">MSCGLLPEVDKHLLHVESWLQRRLAELADQDHLPVLQRFATWHQLLELRERAAYRPLAASTVVHTTQEFNRAHEFLLWLMQRHRALDRLGQDGVDLCHATHKPHEHRSLRAFLAWAMRTGRMPRRLRLPRLNRVEGRPLTQHRRLELLRRVLDEAAGPVRSRAAACLMLLYAQPANRIVRLTLDDIVHQADGQVLIRLGDPPTPVPAPFSDLLLRARAERTNMNTAANADAQWLFPGRGAGQPLHHRSLADVIRDLGIPGRAARTAALRQLVLQAPAPVIAQALGFHHKTTTRLASEAGGTWSRYAPNDHTQ</sequence>
<dbReference type="SUPFAM" id="SSF56349">
    <property type="entry name" value="DNA breaking-rejoining enzymes"/>
    <property type="match status" value="1"/>
</dbReference>
<keyword evidence="2" id="KW-1185">Reference proteome</keyword>
<organism evidence="1 2">
    <name type="scientific">Nonomuraea bangladeshensis</name>
    <dbReference type="NCBI Taxonomy" id="404385"/>
    <lineage>
        <taxon>Bacteria</taxon>
        <taxon>Bacillati</taxon>
        <taxon>Actinomycetota</taxon>
        <taxon>Actinomycetes</taxon>
        <taxon>Streptosporangiales</taxon>
        <taxon>Streptosporangiaceae</taxon>
        <taxon>Nonomuraea</taxon>
    </lineage>
</organism>
<dbReference type="InterPro" id="IPR011010">
    <property type="entry name" value="DNA_brk_join_enz"/>
</dbReference>
<proteinExistence type="predicted"/>
<dbReference type="RefSeq" id="WP_364447381.1">
    <property type="nucleotide sequence ID" value="NZ_JBFARM010000003.1"/>
</dbReference>
<reference evidence="1 2" key="1">
    <citation type="submission" date="2024-06" db="EMBL/GenBank/DDBJ databases">
        <title>The Natural Products Discovery Center: Release of the First 8490 Sequenced Strains for Exploring Actinobacteria Biosynthetic Diversity.</title>
        <authorList>
            <person name="Kalkreuter E."/>
            <person name="Kautsar S.A."/>
            <person name="Yang D."/>
            <person name="Bader C.D."/>
            <person name="Teijaro C.N."/>
            <person name="Fluegel L."/>
            <person name="Davis C.M."/>
            <person name="Simpson J.R."/>
            <person name="Lauterbach L."/>
            <person name="Steele A.D."/>
            <person name="Gui C."/>
            <person name="Meng S."/>
            <person name="Li G."/>
            <person name="Viehrig K."/>
            <person name="Ye F."/>
            <person name="Su P."/>
            <person name="Kiefer A.F."/>
            <person name="Nichols A."/>
            <person name="Cepeda A.J."/>
            <person name="Yan W."/>
            <person name="Fan B."/>
            <person name="Jiang Y."/>
            <person name="Adhikari A."/>
            <person name="Zheng C.-J."/>
            <person name="Schuster L."/>
            <person name="Cowan T.M."/>
            <person name="Smanski M.J."/>
            <person name="Chevrette M.G."/>
            <person name="De Carvalho L.P.S."/>
            <person name="Shen B."/>
        </authorList>
    </citation>
    <scope>NUCLEOTIDE SEQUENCE [LARGE SCALE GENOMIC DNA]</scope>
    <source>
        <strain evidence="1 2">NPDC049574</strain>
    </source>
</reference>
<accession>A0ABV3H0D7</accession>